<dbReference type="InterPro" id="IPR032779">
    <property type="entry name" value="FliG_M"/>
</dbReference>
<evidence type="ECO:0000313" key="15">
    <source>
        <dbReference type="Proteomes" id="UP000265366"/>
    </source>
</evidence>
<keyword evidence="7" id="KW-0283">Flagellar rotation</keyword>
<evidence type="ECO:0000256" key="1">
    <source>
        <dbReference type="ARBA" id="ARBA00004117"/>
    </source>
</evidence>
<accession>A0A3A1NZK5</accession>
<dbReference type="InterPro" id="IPR023087">
    <property type="entry name" value="Flg_Motor_Flig_C"/>
</dbReference>
<evidence type="ECO:0000256" key="10">
    <source>
        <dbReference type="ARBA" id="ARBA00025598"/>
    </source>
</evidence>
<dbReference type="Proteomes" id="UP000265366">
    <property type="component" value="Unassembled WGS sequence"/>
</dbReference>
<organism evidence="14 15">
    <name type="scientific">Aurantiacibacter xanthus</name>
    <dbReference type="NCBI Taxonomy" id="1784712"/>
    <lineage>
        <taxon>Bacteria</taxon>
        <taxon>Pseudomonadati</taxon>
        <taxon>Pseudomonadota</taxon>
        <taxon>Alphaproteobacteria</taxon>
        <taxon>Sphingomonadales</taxon>
        <taxon>Erythrobacteraceae</taxon>
        <taxon>Aurantiacibacter</taxon>
    </lineage>
</organism>
<dbReference type="PANTHER" id="PTHR30534">
    <property type="entry name" value="FLAGELLAR MOTOR SWITCH PROTEIN FLIG"/>
    <property type="match status" value="1"/>
</dbReference>
<dbReference type="Pfam" id="PF14841">
    <property type="entry name" value="FliG_M"/>
    <property type="match status" value="1"/>
</dbReference>
<feature type="domain" description="Flagellar motor switch protein FliG N-terminal" evidence="13">
    <location>
        <begin position="10"/>
        <end position="100"/>
    </location>
</feature>
<evidence type="ECO:0000256" key="4">
    <source>
        <dbReference type="ARBA" id="ARBA00021870"/>
    </source>
</evidence>
<dbReference type="InterPro" id="IPR011002">
    <property type="entry name" value="FliG_a-hlx"/>
</dbReference>
<evidence type="ECO:0000259" key="11">
    <source>
        <dbReference type="Pfam" id="PF01706"/>
    </source>
</evidence>
<comment type="similarity">
    <text evidence="3">Belongs to the FliG family.</text>
</comment>
<dbReference type="PANTHER" id="PTHR30534:SF0">
    <property type="entry name" value="FLAGELLAR MOTOR SWITCH PROTEIN FLIG"/>
    <property type="match status" value="1"/>
</dbReference>
<keyword evidence="15" id="KW-1185">Reference proteome</keyword>
<dbReference type="PRINTS" id="PR00954">
    <property type="entry name" value="FLGMOTORFLIG"/>
</dbReference>
<proteinExistence type="inferred from homology"/>
<dbReference type="InterPro" id="IPR028263">
    <property type="entry name" value="FliG_N"/>
</dbReference>
<keyword evidence="9" id="KW-0975">Bacterial flagellum</keyword>
<evidence type="ECO:0000259" key="12">
    <source>
        <dbReference type="Pfam" id="PF14841"/>
    </source>
</evidence>
<dbReference type="Gene3D" id="1.10.220.30">
    <property type="match status" value="3"/>
</dbReference>
<evidence type="ECO:0000259" key="13">
    <source>
        <dbReference type="Pfam" id="PF14842"/>
    </source>
</evidence>
<dbReference type="Pfam" id="PF01706">
    <property type="entry name" value="FliG_C"/>
    <property type="match status" value="1"/>
</dbReference>
<evidence type="ECO:0000256" key="5">
    <source>
        <dbReference type="ARBA" id="ARBA00022475"/>
    </source>
</evidence>
<evidence type="ECO:0000256" key="8">
    <source>
        <dbReference type="ARBA" id="ARBA00023136"/>
    </source>
</evidence>
<keyword evidence="14" id="KW-0966">Cell projection</keyword>
<feature type="domain" description="Flagellar motor switch protein FliG C-terminal" evidence="11">
    <location>
        <begin position="222"/>
        <end position="327"/>
    </location>
</feature>
<dbReference type="GO" id="GO:0009425">
    <property type="term" value="C:bacterial-type flagellum basal body"/>
    <property type="evidence" value="ECO:0007669"/>
    <property type="project" value="UniProtKB-SubCell"/>
</dbReference>
<evidence type="ECO:0000256" key="7">
    <source>
        <dbReference type="ARBA" id="ARBA00022779"/>
    </source>
</evidence>
<sequence>MSALTHPQAANAALMVLLMDDDEASALLSRLTPEELALLGQNMCDLGEIAEDRVSEAIRDFAQAASERVMPAEGRVDKVRSVMTGAVGAVRADGVMRRIVIDEPRGPTALEIARWLEPEIILKLVADEFAQTIAVLLVQLDPMVAAQVLAGLPEEDQPEIVHRVATLGPVAPSALTMLEELLESRITESFGTMPLRLGGVREVADIINSAGKAAEKRILPVINKRDKALFKQIESELFKFEHLFVLDPQAMGALLREVDSDLLIDALKGIEESQRDVFFRAMSSRAADGLKDEIETRGRLKFAEVDAAQKRIIEVAKRLIADGTIILGDGDEDYV</sequence>
<name>A0A3A1NZK5_9SPHN</name>
<dbReference type="SUPFAM" id="SSF48029">
    <property type="entry name" value="FliG"/>
    <property type="match status" value="2"/>
</dbReference>
<dbReference type="RefSeq" id="WP_119594327.1">
    <property type="nucleotide sequence ID" value="NZ_QXFM01000138.1"/>
</dbReference>
<dbReference type="GO" id="GO:0006935">
    <property type="term" value="P:chemotaxis"/>
    <property type="evidence" value="ECO:0007669"/>
    <property type="project" value="UniProtKB-KW"/>
</dbReference>
<feature type="domain" description="Flagellar motor switch protein FliG middle" evidence="12">
    <location>
        <begin position="118"/>
        <end position="188"/>
    </location>
</feature>
<dbReference type="GO" id="GO:0003774">
    <property type="term" value="F:cytoskeletal motor activity"/>
    <property type="evidence" value="ECO:0007669"/>
    <property type="project" value="InterPro"/>
</dbReference>
<evidence type="ECO:0000256" key="2">
    <source>
        <dbReference type="ARBA" id="ARBA00004413"/>
    </source>
</evidence>
<dbReference type="Pfam" id="PF14842">
    <property type="entry name" value="FliG_N"/>
    <property type="match status" value="1"/>
</dbReference>
<evidence type="ECO:0000256" key="6">
    <source>
        <dbReference type="ARBA" id="ARBA00022500"/>
    </source>
</evidence>
<keyword evidence="14" id="KW-0969">Cilium</keyword>
<dbReference type="GO" id="GO:0005886">
    <property type="term" value="C:plasma membrane"/>
    <property type="evidence" value="ECO:0007669"/>
    <property type="project" value="UniProtKB-SubCell"/>
</dbReference>
<keyword evidence="5" id="KW-1003">Cell membrane</keyword>
<dbReference type="InterPro" id="IPR000090">
    <property type="entry name" value="Flg_Motor_Flig"/>
</dbReference>
<evidence type="ECO:0000256" key="3">
    <source>
        <dbReference type="ARBA" id="ARBA00010299"/>
    </source>
</evidence>
<dbReference type="AlphaFoldDB" id="A0A3A1NZK5"/>
<dbReference type="EMBL" id="QXFM01000138">
    <property type="protein sequence ID" value="RIV81337.1"/>
    <property type="molecule type" value="Genomic_DNA"/>
</dbReference>
<gene>
    <name evidence="14" type="ORF">D2V17_17470</name>
</gene>
<dbReference type="GO" id="GO:0071973">
    <property type="term" value="P:bacterial-type flagellum-dependent cell motility"/>
    <property type="evidence" value="ECO:0007669"/>
    <property type="project" value="InterPro"/>
</dbReference>
<reference evidence="14 15" key="1">
    <citation type="submission" date="2018-08" db="EMBL/GenBank/DDBJ databases">
        <title>Erythrobacter zhengii sp.nov., a bacterium isolated from deep-sea sediment.</title>
        <authorList>
            <person name="Fang C."/>
            <person name="Wu Y.-H."/>
            <person name="Sun C."/>
            <person name="Wang H."/>
            <person name="Cheng H."/>
            <person name="Meng F.-X."/>
            <person name="Wang C.-S."/>
            <person name="Xu X.-W."/>
        </authorList>
    </citation>
    <scope>NUCLEOTIDE SEQUENCE [LARGE SCALE GENOMIC DNA]</scope>
    <source>
        <strain evidence="14 15">CCTCC AB 2015396</strain>
    </source>
</reference>
<dbReference type="OrthoDB" id="9780302at2"/>
<evidence type="ECO:0000313" key="14">
    <source>
        <dbReference type="EMBL" id="RIV81337.1"/>
    </source>
</evidence>
<protein>
    <recommendedName>
        <fullName evidence="4">Flagellar motor switch protein FliG</fullName>
    </recommendedName>
</protein>
<comment type="subcellular location">
    <subcellularLocation>
        <location evidence="1">Bacterial flagellum basal body</location>
    </subcellularLocation>
    <subcellularLocation>
        <location evidence="2">Cell membrane</location>
        <topology evidence="2">Peripheral membrane protein</topology>
        <orientation evidence="2">Cytoplasmic side</orientation>
    </subcellularLocation>
</comment>
<comment type="function">
    <text evidence="10">FliG is one of three proteins (FliG, FliN, FliM) that forms the rotor-mounted switch complex (C ring), located at the base of the basal body. This complex interacts with the CheY and CheZ chemotaxis proteins, in addition to contacting components of the motor that determine the direction of flagellar rotation.</text>
</comment>
<keyword evidence="8" id="KW-0472">Membrane</keyword>
<keyword evidence="6" id="KW-0145">Chemotaxis</keyword>
<keyword evidence="14" id="KW-0282">Flagellum</keyword>
<comment type="caution">
    <text evidence="14">The sequence shown here is derived from an EMBL/GenBank/DDBJ whole genome shotgun (WGS) entry which is preliminary data.</text>
</comment>
<evidence type="ECO:0000256" key="9">
    <source>
        <dbReference type="ARBA" id="ARBA00023143"/>
    </source>
</evidence>